<organism evidence="9 10">
    <name type="scientific">Microseira wollei NIES-4236</name>
    <dbReference type="NCBI Taxonomy" id="2530354"/>
    <lineage>
        <taxon>Bacteria</taxon>
        <taxon>Bacillati</taxon>
        <taxon>Cyanobacteriota</taxon>
        <taxon>Cyanophyceae</taxon>
        <taxon>Oscillatoriophycideae</taxon>
        <taxon>Aerosakkonematales</taxon>
        <taxon>Aerosakkonemataceae</taxon>
        <taxon>Microseira</taxon>
    </lineage>
</organism>
<evidence type="ECO:0000256" key="6">
    <source>
        <dbReference type="ARBA" id="ARBA00022840"/>
    </source>
</evidence>
<dbReference type="PROSITE" id="PS50109">
    <property type="entry name" value="HIS_KIN"/>
    <property type="match status" value="1"/>
</dbReference>
<dbReference type="InterPro" id="IPR004358">
    <property type="entry name" value="Sig_transdc_His_kin-like_C"/>
</dbReference>
<dbReference type="SUPFAM" id="SSF55874">
    <property type="entry name" value="ATPase domain of HSP90 chaperone/DNA topoisomerase II/histidine kinase"/>
    <property type="match status" value="1"/>
</dbReference>
<comment type="caution">
    <text evidence="9">The sequence shown here is derived from an EMBL/GenBank/DDBJ whole genome shotgun (WGS) entry which is preliminary data.</text>
</comment>
<evidence type="ECO:0000256" key="4">
    <source>
        <dbReference type="ARBA" id="ARBA00022741"/>
    </source>
</evidence>
<evidence type="ECO:0000256" key="1">
    <source>
        <dbReference type="ARBA" id="ARBA00000085"/>
    </source>
</evidence>
<dbReference type="Proteomes" id="UP001050975">
    <property type="component" value="Unassembled WGS sequence"/>
</dbReference>
<dbReference type="Pfam" id="PF02518">
    <property type="entry name" value="HATPase_c"/>
    <property type="match status" value="1"/>
</dbReference>
<gene>
    <name evidence="9" type="ORF">MiSe_76350</name>
</gene>
<evidence type="ECO:0000256" key="3">
    <source>
        <dbReference type="ARBA" id="ARBA00022679"/>
    </source>
</evidence>
<keyword evidence="7" id="KW-0902">Two-component regulatory system</keyword>
<evidence type="ECO:0000256" key="2">
    <source>
        <dbReference type="ARBA" id="ARBA00012438"/>
    </source>
</evidence>
<evidence type="ECO:0000313" key="9">
    <source>
        <dbReference type="EMBL" id="GET42817.1"/>
    </source>
</evidence>
<sequence length="70" mass="7506">MIRIADNGPGMTEEVLNKMFDPFFTTKPVGSGTGLGLSISHQIVVEKHRGQIRCVSAPGQGTELIVEIPV</sequence>
<dbReference type="EMBL" id="BLAY01000183">
    <property type="protein sequence ID" value="GET42817.1"/>
    <property type="molecule type" value="Genomic_DNA"/>
</dbReference>
<reference evidence="9" key="1">
    <citation type="submission" date="2019-10" db="EMBL/GenBank/DDBJ databases">
        <title>Draft genome sequece of Microseira wollei NIES-4236.</title>
        <authorList>
            <person name="Yamaguchi H."/>
            <person name="Suzuki S."/>
            <person name="Kawachi M."/>
        </authorList>
    </citation>
    <scope>NUCLEOTIDE SEQUENCE</scope>
    <source>
        <strain evidence="9">NIES-4236</strain>
    </source>
</reference>
<accession>A0AAV3XQJ0</accession>
<evidence type="ECO:0000256" key="7">
    <source>
        <dbReference type="ARBA" id="ARBA00023012"/>
    </source>
</evidence>
<proteinExistence type="predicted"/>
<dbReference type="GO" id="GO:0000160">
    <property type="term" value="P:phosphorelay signal transduction system"/>
    <property type="evidence" value="ECO:0007669"/>
    <property type="project" value="UniProtKB-KW"/>
</dbReference>
<evidence type="ECO:0000313" key="10">
    <source>
        <dbReference type="Proteomes" id="UP001050975"/>
    </source>
</evidence>
<comment type="catalytic activity">
    <reaction evidence="1">
        <text>ATP + protein L-histidine = ADP + protein N-phospho-L-histidine.</text>
        <dbReference type="EC" id="2.7.13.3"/>
    </reaction>
</comment>
<evidence type="ECO:0000259" key="8">
    <source>
        <dbReference type="PROSITE" id="PS50109"/>
    </source>
</evidence>
<dbReference type="PRINTS" id="PR00344">
    <property type="entry name" value="BCTRLSENSOR"/>
</dbReference>
<protein>
    <recommendedName>
        <fullName evidence="2">histidine kinase</fullName>
        <ecNumber evidence="2">2.7.13.3</ecNumber>
    </recommendedName>
</protein>
<dbReference type="Gene3D" id="3.30.565.10">
    <property type="entry name" value="Histidine kinase-like ATPase, C-terminal domain"/>
    <property type="match status" value="1"/>
</dbReference>
<dbReference type="AlphaFoldDB" id="A0AAV3XQJ0"/>
<dbReference type="PANTHER" id="PTHR43065">
    <property type="entry name" value="SENSOR HISTIDINE KINASE"/>
    <property type="match status" value="1"/>
</dbReference>
<dbReference type="InterPro" id="IPR003594">
    <property type="entry name" value="HATPase_dom"/>
</dbReference>
<dbReference type="InterPro" id="IPR036890">
    <property type="entry name" value="HATPase_C_sf"/>
</dbReference>
<dbReference type="GO" id="GO:0004673">
    <property type="term" value="F:protein histidine kinase activity"/>
    <property type="evidence" value="ECO:0007669"/>
    <property type="project" value="UniProtKB-EC"/>
</dbReference>
<keyword evidence="4" id="KW-0547">Nucleotide-binding</keyword>
<keyword evidence="10" id="KW-1185">Reference proteome</keyword>
<keyword evidence="3" id="KW-0808">Transferase</keyword>
<feature type="domain" description="Histidine kinase" evidence="8">
    <location>
        <begin position="1"/>
        <end position="70"/>
    </location>
</feature>
<name>A0AAV3XQJ0_9CYAN</name>
<evidence type="ECO:0000256" key="5">
    <source>
        <dbReference type="ARBA" id="ARBA00022777"/>
    </source>
</evidence>
<dbReference type="PANTHER" id="PTHR43065:SF46">
    <property type="entry name" value="C4-DICARBOXYLATE TRANSPORT SENSOR PROTEIN DCTB"/>
    <property type="match status" value="1"/>
</dbReference>
<keyword evidence="5 9" id="KW-0418">Kinase</keyword>
<dbReference type="GO" id="GO:0005524">
    <property type="term" value="F:ATP binding"/>
    <property type="evidence" value="ECO:0007669"/>
    <property type="project" value="UniProtKB-KW"/>
</dbReference>
<dbReference type="InterPro" id="IPR005467">
    <property type="entry name" value="His_kinase_dom"/>
</dbReference>
<keyword evidence="6" id="KW-0067">ATP-binding</keyword>
<dbReference type="EC" id="2.7.13.3" evidence="2"/>